<dbReference type="Pfam" id="PF03483">
    <property type="entry name" value="B3_4"/>
    <property type="match status" value="1"/>
</dbReference>
<dbReference type="GO" id="GO:0006432">
    <property type="term" value="P:phenylalanyl-tRNA aminoacylation"/>
    <property type="evidence" value="ECO:0007669"/>
    <property type="project" value="UniProtKB-UniRule"/>
</dbReference>
<evidence type="ECO:0000313" key="21">
    <source>
        <dbReference type="Proteomes" id="UP000296144"/>
    </source>
</evidence>
<dbReference type="PROSITE" id="PS51447">
    <property type="entry name" value="FDX_ACB"/>
    <property type="match status" value="1"/>
</dbReference>
<accession>A0A2P5SWV1</accession>
<evidence type="ECO:0000259" key="19">
    <source>
        <dbReference type="PROSITE" id="PS51483"/>
    </source>
</evidence>
<dbReference type="SMART" id="SM00873">
    <property type="entry name" value="B3_4"/>
    <property type="match status" value="1"/>
</dbReference>
<evidence type="ECO:0000256" key="7">
    <source>
        <dbReference type="ARBA" id="ARBA00022723"/>
    </source>
</evidence>
<evidence type="ECO:0000256" key="3">
    <source>
        <dbReference type="ARBA" id="ARBA00011209"/>
    </source>
</evidence>
<keyword evidence="12 15" id="KW-0648">Protein biosynthesis</keyword>
<evidence type="ECO:0000256" key="5">
    <source>
        <dbReference type="ARBA" id="ARBA00022555"/>
    </source>
</evidence>
<reference evidence="20 21" key="1">
    <citation type="journal article" date="2018" name="Genome Biol. Evol.">
        <title>Cladogenesis and Genomic Streamlining in Extracellular Endosymbionts of Tropical Stink Bugs.</title>
        <authorList>
            <person name="Otero-Bravo A."/>
            <person name="Goffredi S."/>
            <person name="Sabree Z.L."/>
        </authorList>
    </citation>
    <scope>NUCLEOTIDE SEQUENCE [LARGE SCALE GENOMIC DNA]</scope>
    <source>
        <strain evidence="20 21">SoEL</strain>
    </source>
</reference>
<feature type="domain" description="TRNA-binding" evidence="17">
    <location>
        <begin position="39"/>
        <end position="148"/>
    </location>
</feature>
<dbReference type="InterPro" id="IPR005121">
    <property type="entry name" value="Fdx_antiC-bd"/>
</dbReference>
<comment type="similarity">
    <text evidence="2 15">Belongs to the phenylalanyl-tRNA synthetase beta subunit family. Type 1 subfamily.</text>
</comment>
<dbReference type="InterPro" id="IPR012340">
    <property type="entry name" value="NA-bd_OB-fold"/>
</dbReference>
<dbReference type="InterPro" id="IPR009061">
    <property type="entry name" value="DNA-bd_dom_put_sf"/>
</dbReference>
<dbReference type="RefSeq" id="WP_136129974.1">
    <property type="nucleotide sequence ID" value="NZ_PDKU01000001.1"/>
</dbReference>
<dbReference type="SMART" id="SM00896">
    <property type="entry name" value="FDX-ACB"/>
    <property type="match status" value="1"/>
</dbReference>
<dbReference type="FunFam" id="3.30.56.10:FF:000002">
    <property type="entry name" value="Phenylalanine--tRNA ligase beta subunit"/>
    <property type="match status" value="1"/>
</dbReference>
<dbReference type="PROSITE" id="PS51483">
    <property type="entry name" value="B5"/>
    <property type="match status" value="1"/>
</dbReference>
<dbReference type="EMBL" id="PDKU01000001">
    <property type="protein sequence ID" value="PPI86809.1"/>
    <property type="molecule type" value="Genomic_DNA"/>
</dbReference>
<feature type="domain" description="FDX-ACB" evidence="18">
    <location>
        <begin position="701"/>
        <end position="794"/>
    </location>
</feature>
<evidence type="ECO:0000256" key="10">
    <source>
        <dbReference type="ARBA" id="ARBA00022842"/>
    </source>
</evidence>
<feature type="binding site" evidence="15">
    <location>
        <position position="460"/>
    </location>
    <ligand>
        <name>Mg(2+)</name>
        <dbReference type="ChEBI" id="CHEBI:18420"/>
        <note>shared with alpha subunit</note>
    </ligand>
</feature>
<feature type="domain" description="B5" evidence="19">
    <location>
        <begin position="401"/>
        <end position="476"/>
    </location>
</feature>
<dbReference type="CDD" id="cd02796">
    <property type="entry name" value="tRNA_bind_bactPheRS"/>
    <property type="match status" value="1"/>
</dbReference>
<evidence type="ECO:0000256" key="6">
    <source>
        <dbReference type="ARBA" id="ARBA00022598"/>
    </source>
</evidence>
<dbReference type="Gene3D" id="3.30.930.10">
    <property type="entry name" value="Bira Bifunctional Protein, Domain 2"/>
    <property type="match status" value="1"/>
</dbReference>
<dbReference type="InterPro" id="IPR005146">
    <property type="entry name" value="B3/B4_tRNA-bd"/>
</dbReference>
<evidence type="ECO:0000256" key="2">
    <source>
        <dbReference type="ARBA" id="ARBA00008653"/>
    </source>
</evidence>
<dbReference type="SMART" id="SM00874">
    <property type="entry name" value="B5"/>
    <property type="match status" value="1"/>
</dbReference>
<dbReference type="InterPro" id="IPR005147">
    <property type="entry name" value="tRNA_synthase_B5-dom"/>
</dbReference>
<dbReference type="GO" id="GO:0000287">
    <property type="term" value="F:magnesium ion binding"/>
    <property type="evidence" value="ECO:0007669"/>
    <property type="project" value="UniProtKB-UniRule"/>
</dbReference>
<dbReference type="InterPro" id="IPR033714">
    <property type="entry name" value="tRNA_bind_bactPheRS"/>
</dbReference>
<dbReference type="SUPFAM" id="SSF50249">
    <property type="entry name" value="Nucleic acid-binding proteins"/>
    <property type="match status" value="1"/>
</dbReference>
<dbReference type="Gene3D" id="3.30.70.380">
    <property type="entry name" value="Ferrodoxin-fold anticodon-binding domain"/>
    <property type="match status" value="1"/>
</dbReference>
<keyword evidence="21" id="KW-1185">Reference proteome</keyword>
<dbReference type="Pfam" id="PF03484">
    <property type="entry name" value="B5"/>
    <property type="match status" value="1"/>
</dbReference>
<keyword evidence="13 15" id="KW-0030">Aminoacyl-tRNA synthetase</keyword>
<feature type="binding site" evidence="15">
    <location>
        <position position="464"/>
    </location>
    <ligand>
        <name>Mg(2+)</name>
        <dbReference type="ChEBI" id="CHEBI:18420"/>
        <note>shared with alpha subunit</note>
    </ligand>
</feature>
<dbReference type="SUPFAM" id="SSF46955">
    <property type="entry name" value="Putative DNA-binding domain"/>
    <property type="match status" value="1"/>
</dbReference>
<dbReference type="InterPro" id="IPR041616">
    <property type="entry name" value="PheRS_beta_core"/>
</dbReference>
<dbReference type="InterPro" id="IPR002547">
    <property type="entry name" value="tRNA-bd_dom"/>
</dbReference>
<dbReference type="OrthoDB" id="9805455at2"/>
<dbReference type="Pfam" id="PF01588">
    <property type="entry name" value="tRNA_bind"/>
    <property type="match status" value="1"/>
</dbReference>
<dbReference type="NCBIfam" id="TIGR00472">
    <property type="entry name" value="pheT_bact"/>
    <property type="match status" value="1"/>
</dbReference>
<dbReference type="Gene3D" id="2.40.50.140">
    <property type="entry name" value="Nucleic acid-binding proteins"/>
    <property type="match status" value="1"/>
</dbReference>
<sequence length="795" mass="90606">MKFSELWLRQWVNPNLSTNVLCEQITMLGLEVENVSVVSNLFHGIVTGVIIDCKNKSNFNKIKLLKVNIGDEQILNIACDSINCRLGLKVAVATSEDVLPGNKKFKILKDNGIKYEGVICSFFDLGISDADDCIIELPPSTPIGKDVYSYLQLNDNIIEINITPNRADCLSIIGISRDIAALYSLPLKDLQITPIKPNIDNIIPIYIKEKKACPRYLARVIKDININITTPLWIKEKLRRCGIPSINVVIDINNYILMEIGQPISVFDIDCVDQFINIRMAENDEKFTLLHGARIDLNNNILVIADQNKVLSIAGICIDSHSNISNKTQNILLESAYFNPSYILNNVRSCNLNSDISYRYERGIDHKIQCKALEYATKLLLDICGGQAGPIINHVYNELLPVDLKLNLHRMKLDRLIGFKISDTKIEDILKKLGFIVHKKHNYWTVEIPSWRVDIFVEEDLIEEVIRIFGYNNIPNVPIKTELVMMEHPENILSLKRAKNLLVDKGYQEVITYSFVDPKKQKLINPQHKAIFIINPISQDMSVMRTSIWTGLINILTYNQNHQQNRIRLFESGYCFTSNENESDITQTLLLAAIISGNKVEDHWDCKSTLVDFYDLKGDLESLLQLSKNIEQISFKADLHFALHPGKSAAIYLHDKKIGFIGAIHPNLQNKFKIKHETIIFELLWNELSDCKSINKEREISPFPINRRDISIIVNENIPTGDIITLCKKIGINQLVGINLLDVYRGKGISKGYKSLTISLILQDTKRTLKEEEIAIIVNKYIMALKKRFQVTLRN</sequence>
<dbReference type="AlphaFoldDB" id="A0A2P5SWV1"/>
<dbReference type="SUPFAM" id="SSF54991">
    <property type="entry name" value="Anticodon-binding domain of PheRS"/>
    <property type="match status" value="1"/>
</dbReference>
<dbReference type="InterPro" id="IPR045864">
    <property type="entry name" value="aa-tRNA-synth_II/BPL/LPL"/>
</dbReference>
<dbReference type="Proteomes" id="UP000296144">
    <property type="component" value="Unassembled WGS sequence"/>
</dbReference>
<dbReference type="GO" id="GO:0004826">
    <property type="term" value="F:phenylalanine-tRNA ligase activity"/>
    <property type="evidence" value="ECO:0007669"/>
    <property type="project" value="UniProtKB-UniRule"/>
</dbReference>
<evidence type="ECO:0000256" key="1">
    <source>
        <dbReference type="ARBA" id="ARBA00004496"/>
    </source>
</evidence>
<keyword evidence="9 15" id="KW-0067">ATP-binding</keyword>
<protein>
    <recommendedName>
        <fullName evidence="15">Phenylalanine--tRNA ligase beta subunit</fullName>
        <ecNumber evidence="15">6.1.1.20</ecNumber>
    </recommendedName>
    <alternativeName>
        <fullName evidence="15">Phenylalanyl-tRNA synthetase beta subunit</fullName>
        <shortName evidence="15">PheRS</shortName>
    </alternativeName>
</protein>
<evidence type="ECO:0000259" key="17">
    <source>
        <dbReference type="PROSITE" id="PS50886"/>
    </source>
</evidence>
<comment type="caution">
    <text evidence="20">The sequence shown here is derived from an EMBL/GenBank/DDBJ whole genome shotgun (WGS) entry which is preliminary data.</text>
</comment>
<dbReference type="GO" id="GO:0005524">
    <property type="term" value="F:ATP binding"/>
    <property type="evidence" value="ECO:0007669"/>
    <property type="project" value="UniProtKB-UniRule"/>
</dbReference>
<dbReference type="PANTHER" id="PTHR10947:SF0">
    <property type="entry name" value="PHENYLALANINE--TRNA LIGASE BETA SUBUNIT"/>
    <property type="match status" value="1"/>
</dbReference>
<dbReference type="FunFam" id="3.30.70.380:FF:000001">
    <property type="entry name" value="Phenylalanine--tRNA ligase beta subunit"/>
    <property type="match status" value="1"/>
</dbReference>
<dbReference type="Gene3D" id="3.30.56.10">
    <property type="match status" value="2"/>
</dbReference>
<proteinExistence type="inferred from homology"/>
<evidence type="ECO:0000259" key="18">
    <source>
        <dbReference type="PROSITE" id="PS51447"/>
    </source>
</evidence>
<evidence type="ECO:0000256" key="11">
    <source>
        <dbReference type="ARBA" id="ARBA00022884"/>
    </source>
</evidence>
<dbReference type="Gene3D" id="3.50.40.10">
    <property type="entry name" value="Phenylalanyl-trna Synthetase, Chain B, domain 3"/>
    <property type="match status" value="1"/>
</dbReference>
<organism evidence="20 21">
    <name type="scientific">Candidatus Pantoea edessiphila</name>
    <dbReference type="NCBI Taxonomy" id="2044610"/>
    <lineage>
        <taxon>Bacteria</taxon>
        <taxon>Pseudomonadati</taxon>
        <taxon>Pseudomonadota</taxon>
        <taxon>Gammaproteobacteria</taxon>
        <taxon>Enterobacterales</taxon>
        <taxon>Erwiniaceae</taxon>
        <taxon>Pantoea</taxon>
    </lineage>
</organism>
<keyword evidence="4 15" id="KW-0963">Cytoplasm</keyword>
<keyword evidence="10 15" id="KW-0460">Magnesium</keyword>
<comment type="cofactor">
    <cofactor evidence="15">
        <name>Mg(2+)</name>
        <dbReference type="ChEBI" id="CHEBI:18420"/>
    </cofactor>
    <text evidence="15">Binds 2 magnesium ions per tetramer.</text>
</comment>
<dbReference type="SUPFAM" id="SSF56037">
    <property type="entry name" value="PheT/TilS domain"/>
    <property type="match status" value="1"/>
</dbReference>
<comment type="catalytic activity">
    <reaction evidence="14 15">
        <text>tRNA(Phe) + L-phenylalanine + ATP = L-phenylalanyl-tRNA(Phe) + AMP + diphosphate + H(+)</text>
        <dbReference type="Rhea" id="RHEA:19413"/>
        <dbReference type="Rhea" id="RHEA-COMP:9668"/>
        <dbReference type="Rhea" id="RHEA-COMP:9699"/>
        <dbReference type="ChEBI" id="CHEBI:15378"/>
        <dbReference type="ChEBI" id="CHEBI:30616"/>
        <dbReference type="ChEBI" id="CHEBI:33019"/>
        <dbReference type="ChEBI" id="CHEBI:58095"/>
        <dbReference type="ChEBI" id="CHEBI:78442"/>
        <dbReference type="ChEBI" id="CHEBI:78531"/>
        <dbReference type="ChEBI" id="CHEBI:456215"/>
        <dbReference type="EC" id="6.1.1.20"/>
    </reaction>
</comment>
<keyword evidence="6 15" id="KW-0436">Ligase</keyword>
<dbReference type="PANTHER" id="PTHR10947">
    <property type="entry name" value="PHENYLALANYL-TRNA SYNTHETASE BETA CHAIN AND LEUCINE-RICH REPEAT-CONTAINING PROTEIN 47"/>
    <property type="match status" value="1"/>
</dbReference>
<keyword evidence="8 15" id="KW-0547">Nucleotide-binding</keyword>
<evidence type="ECO:0000256" key="13">
    <source>
        <dbReference type="ARBA" id="ARBA00023146"/>
    </source>
</evidence>
<evidence type="ECO:0000256" key="16">
    <source>
        <dbReference type="PROSITE-ProRule" id="PRU00209"/>
    </source>
</evidence>
<dbReference type="HAMAP" id="MF_00283">
    <property type="entry name" value="Phe_tRNA_synth_beta1"/>
    <property type="match status" value="1"/>
</dbReference>
<evidence type="ECO:0000256" key="12">
    <source>
        <dbReference type="ARBA" id="ARBA00022917"/>
    </source>
</evidence>
<comment type="subcellular location">
    <subcellularLocation>
        <location evidence="1 15">Cytoplasm</location>
    </subcellularLocation>
</comment>
<dbReference type="Pfam" id="PF03147">
    <property type="entry name" value="FDX-ACB"/>
    <property type="match status" value="1"/>
</dbReference>
<keyword evidence="7 15" id="KW-0479">Metal-binding</keyword>
<evidence type="ECO:0000256" key="14">
    <source>
        <dbReference type="ARBA" id="ARBA00049255"/>
    </source>
</evidence>
<dbReference type="InterPro" id="IPR020825">
    <property type="entry name" value="Phe-tRNA_synthase-like_B3/B4"/>
</dbReference>
<dbReference type="FunFam" id="3.30.930.10:FF:000022">
    <property type="entry name" value="Phenylalanine--tRNA ligase beta subunit"/>
    <property type="match status" value="1"/>
</dbReference>
<feature type="binding site" evidence="15">
    <location>
        <position position="463"/>
    </location>
    <ligand>
        <name>Mg(2+)</name>
        <dbReference type="ChEBI" id="CHEBI:18420"/>
        <note>shared with alpha subunit</note>
    </ligand>
</feature>
<evidence type="ECO:0000256" key="4">
    <source>
        <dbReference type="ARBA" id="ARBA00022490"/>
    </source>
</evidence>
<keyword evidence="11 16" id="KW-0694">RNA-binding</keyword>
<dbReference type="GO" id="GO:0009328">
    <property type="term" value="C:phenylalanine-tRNA ligase complex"/>
    <property type="evidence" value="ECO:0007669"/>
    <property type="project" value="TreeGrafter"/>
</dbReference>
<evidence type="ECO:0000256" key="15">
    <source>
        <dbReference type="HAMAP-Rule" id="MF_00283"/>
    </source>
</evidence>
<dbReference type="EC" id="6.1.1.20" evidence="15"/>
<evidence type="ECO:0000256" key="8">
    <source>
        <dbReference type="ARBA" id="ARBA00022741"/>
    </source>
</evidence>
<dbReference type="GO" id="GO:0000049">
    <property type="term" value="F:tRNA binding"/>
    <property type="evidence" value="ECO:0007669"/>
    <property type="project" value="UniProtKB-UniRule"/>
</dbReference>
<dbReference type="CDD" id="cd00769">
    <property type="entry name" value="PheRS_beta_core"/>
    <property type="match status" value="1"/>
</dbReference>
<evidence type="ECO:0000313" key="20">
    <source>
        <dbReference type="EMBL" id="PPI86809.1"/>
    </source>
</evidence>
<gene>
    <name evidence="15" type="primary">pheT</name>
    <name evidence="20" type="ORF">CRV10_00955</name>
</gene>
<dbReference type="InterPro" id="IPR036690">
    <property type="entry name" value="Fdx_antiC-bd_sf"/>
</dbReference>
<keyword evidence="5 16" id="KW-0820">tRNA-binding</keyword>
<dbReference type="InterPro" id="IPR045060">
    <property type="entry name" value="Phe-tRNA-ligase_IIc_bsu"/>
</dbReference>
<dbReference type="Pfam" id="PF17759">
    <property type="entry name" value="tRNA_synthFbeta"/>
    <property type="match status" value="1"/>
</dbReference>
<evidence type="ECO:0000256" key="9">
    <source>
        <dbReference type="ARBA" id="ARBA00022840"/>
    </source>
</evidence>
<comment type="subunit">
    <text evidence="3 15">Tetramer of two alpha and two beta subunits.</text>
</comment>
<dbReference type="PROSITE" id="PS50886">
    <property type="entry name" value="TRBD"/>
    <property type="match status" value="1"/>
</dbReference>
<dbReference type="SUPFAM" id="SSF55681">
    <property type="entry name" value="Class II aaRS and biotin synthetases"/>
    <property type="match status" value="1"/>
</dbReference>
<name>A0A2P5SWV1_9GAMM</name>
<feature type="binding site" evidence="15">
    <location>
        <position position="454"/>
    </location>
    <ligand>
        <name>Mg(2+)</name>
        <dbReference type="ChEBI" id="CHEBI:18420"/>
        <note>shared with alpha subunit</note>
    </ligand>
</feature>
<dbReference type="InterPro" id="IPR004532">
    <property type="entry name" value="Phe-tRNA-ligase_IIc_bsu_bact"/>
</dbReference>